<feature type="compositionally biased region" description="Pro residues" evidence="1">
    <location>
        <begin position="36"/>
        <end position="48"/>
    </location>
</feature>
<evidence type="ECO:0000313" key="2">
    <source>
        <dbReference type="EMBL" id="KAK9083550.1"/>
    </source>
</evidence>
<feature type="region of interest" description="Disordered" evidence="1">
    <location>
        <begin position="30"/>
        <end position="66"/>
    </location>
</feature>
<evidence type="ECO:0000256" key="1">
    <source>
        <dbReference type="SAM" id="MobiDB-lite"/>
    </source>
</evidence>
<dbReference type="EMBL" id="JBBNAG010000013">
    <property type="protein sequence ID" value="KAK9083550.1"/>
    <property type="molecule type" value="Genomic_DNA"/>
</dbReference>
<name>A0AAP0HI64_9MAGN</name>
<keyword evidence="3" id="KW-1185">Reference proteome</keyword>
<feature type="compositionally biased region" description="Polar residues" evidence="1">
    <location>
        <begin position="49"/>
        <end position="66"/>
    </location>
</feature>
<comment type="caution">
    <text evidence="2">The sequence shown here is derived from an EMBL/GenBank/DDBJ whole genome shotgun (WGS) entry which is preliminary data.</text>
</comment>
<accession>A0AAP0HI64</accession>
<dbReference type="AlphaFoldDB" id="A0AAP0HI64"/>
<gene>
    <name evidence="2" type="ORF">Scep_030021</name>
</gene>
<sequence length="79" mass="9126">MVPRSEFDNVVDQLRYVVAFMQKQFGMIMDEVGLSQPPPPPPPPPPPHEQQQSQTDLADPPQQQDNVDWEIQDWITEDE</sequence>
<evidence type="ECO:0000313" key="3">
    <source>
        <dbReference type="Proteomes" id="UP001419268"/>
    </source>
</evidence>
<organism evidence="2 3">
    <name type="scientific">Stephania cephalantha</name>
    <dbReference type="NCBI Taxonomy" id="152367"/>
    <lineage>
        <taxon>Eukaryota</taxon>
        <taxon>Viridiplantae</taxon>
        <taxon>Streptophyta</taxon>
        <taxon>Embryophyta</taxon>
        <taxon>Tracheophyta</taxon>
        <taxon>Spermatophyta</taxon>
        <taxon>Magnoliopsida</taxon>
        <taxon>Ranunculales</taxon>
        <taxon>Menispermaceae</taxon>
        <taxon>Menispermoideae</taxon>
        <taxon>Cissampelideae</taxon>
        <taxon>Stephania</taxon>
    </lineage>
</organism>
<protein>
    <submittedName>
        <fullName evidence="2">Uncharacterized protein</fullName>
    </submittedName>
</protein>
<reference evidence="2 3" key="1">
    <citation type="submission" date="2024-01" db="EMBL/GenBank/DDBJ databases">
        <title>Genome assemblies of Stephania.</title>
        <authorList>
            <person name="Yang L."/>
        </authorList>
    </citation>
    <scope>NUCLEOTIDE SEQUENCE [LARGE SCALE GENOMIC DNA]</scope>
    <source>
        <strain evidence="2">JXDWG</strain>
        <tissue evidence="2">Leaf</tissue>
    </source>
</reference>
<proteinExistence type="predicted"/>
<dbReference type="Proteomes" id="UP001419268">
    <property type="component" value="Unassembled WGS sequence"/>
</dbReference>